<evidence type="ECO:0000256" key="1">
    <source>
        <dbReference type="SAM" id="MobiDB-lite"/>
    </source>
</evidence>
<protein>
    <submittedName>
        <fullName evidence="2">Uncharacterized protein</fullName>
    </submittedName>
</protein>
<dbReference type="RefSeq" id="WP_127162152.1">
    <property type="nucleotide sequence ID" value="NZ_CP029822.1"/>
</dbReference>
<organism evidence="2 3">
    <name type="scientific">Entomomonas moraniae</name>
    <dbReference type="NCBI Taxonomy" id="2213226"/>
    <lineage>
        <taxon>Bacteria</taxon>
        <taxon>Pseudomonadati</taxon>
        <taxon>Pseudomonadota</taxon>
        <taxon>Gammaproteobacteria</taxon>
        <taxon>Pseudomonadales</taxon>
        <taxon>Pseudomonadaceae</taxon>
        <taxon>Entomomonas</taxon>
    </lineage>
</organism>
<dbReference type="AlphaFoldDB" id="A0A3Q9JK13"/>
<dbReference type="KEGG" id="emo:DM558_03985"/>
<accession>A0A3Q9JK13</accession>
<name>A0A3Q9JK13_9GAMM</name>
<dbReference type="Proteomes" id="UP000273143">
    <property type="component" value="Chromosome"/>
</dbReference>
<proteinExistence type="predicted"/>
<dbReference type="EMBL" id="CP029822">
    <property type="protein sequence ID" value="AZS49987.1"/>
    <property type="molecule type" value="Genomic_DNA"/>
</dbReference>
<feature type="region of interest" description="Disordered" evidence="1">
    <location>
        <begin position="1"/>
        <end position="23"/>
    </location>
</feature>
<sequence>MHHSTGGLARVPAHSAPSLPSINFAPMENTNSTTVKNNMMLNVIDDPNKVGNSLLNNEHTQDSFYVFLTENNQRVRQILQF</sequence>
<evidence type="ECO:0000313" key="2">
    <source>
        <dbReference type="EMBL" id="AZS49987.1"/>
    </source>
</evidence>
<gene>
    <name evidence="2" type="ORF">DM558_03985</name>
</gene>
<reference evidence="3" key="1">
    <citation type="submission" date="2018-06" db="EMBL/GenBank/DDBJ databases">
        <title>Complete genome of Pseudomonas insecticola strain QZS01.</title>
        <authorList>
            <person name="Wang J."/>
            <person name="Su Q."/>
        </authorList>
    </citation>
    <scope>NUCLEOTIDE SEQUENCE [LARGE SCALE GENOMIC DNA]</scope>
    <source>
        <strain evidence="3">QZS01</strain>
    </source>
</reference>
<keyword evidence="3" id="KW-1185">Reference proteome</keyword>
<evidence type="ECO:0000313" key="3">
    <source>
        <dbReference type="Proteomes" id="UP000273143"/>
    </source>
</evidence>